<dbReference type="RefSeq" id="XP_001016688.1">
    <property type="nucleotide sequence ID" value="XM_001016688.1"/>
</dbReference>
<dbReference type="GO" id="GO:0071074">
    <property type="term" value="F:eukaryotic initiation factor eIF2 binding"/>
    <property type="evidence" value="ECO:0007669"/>
    <property type="project" value="TreeGrafter"/>
</dbReference>
<dbReference type="EMBL" id="GG662693">
    <property type="protein sequence ID" value="EAR96443.1"/>
    <property type="molecule type" value="Genomic_DNA"/>
</dbReference>
<dbReference type="Pfam" id="PF01873">
    <property type="entry name" value="eIF-5_eIF-2B"/>
    <property type="match status" value="1"/>
</dbReference>
<dbReference type="GO" id="GO:0001732">
    <property type="term" value="P:formation of cytoplasmic translation initiation complex"/>
    <property type="evidence" value="ECO:0007669"/>
    <property type="project" value="TreeGrafter"/>
</dbReference>
<name>I7MEI9_TETTS</name>
<feature type="compositionally biased region" description="Polar residues" evidence="1">
    <location>
        <begin position="193"/>
        <end position="203"/>
    </location>
</feature>
<dbReference type="SMART" id="SM00653">
    <property type="entry name" value="eIF2B_5"/>
    <property type="match status" value="1"/>
</dbReference>
<accession>I7MEI9</accession>
<dbReference type="InterPro" id="IPR002735">
    <property type="entry name" value="Transl_init_fac_IF2/IF5_dom"/>
</dbReference>
<dbReference type="PANTHER" id="PTHR23001">
    <property type="entry name" value="EUKARYOTIC TRANSLATION INITIATION FACTOR"/>
    <property type="match status" value="1"/>
</dbReference>
<evidence type="ECO:0000313" key="3">
    <source>
        <dbReference type="EMBL" id="EAR96443.1"/>
    </source>
</evidence>
<evidence type="ECO:0000256" key="1">
    <source>
        <dbReference type="SAM" id="MobiDB-lite"/>
    </source>
</evidence>
<dbReference type="STRING" id="312017.I7MEI9"/>
<keyword evidence="4" id="KW-1185">Reference proteome</keyword>
<dbReference type="GO" id="GO:0005092">
    <property type="term" value="F:GDP-dissociation inhibitor activity"/>
    <property type="evidence" value="ECO:0007669"/>
    <property type="project" value="TreeGrafter"/>
</dbReference>
<dbReference type="KEGG" id="tet:TTHERM_00191110"/>
<dbReference type="AlphaFoldDB" id="I7MEI9"/>
<protein>
    <submittedName>
        <fullName evidence="3">Domain found in IF2B/IF5 protein</fullName>
    </submittedName>
</protein>
<dbReference type="SUPFAM" id="SSF100966">
    <property type="entry name" value="Translation initiation factor 2 beta, aIF2beta, N-terminal domain"/>
    <property type="match status" value="1"/>
</dbReference>
<dbReference type="InParanoid" id="I7MEI9"/>
<reference evidence="4" key="1">
    <citation type="journal article" date="2006" name="PLoS Biol.">
        <title>Macronuclear genome sequence of the ciliate Tetrahymena thermophila, a model eukaryote.</title>
        <authorList>
            <person name="Eisen J.A."/>
            <person name="Coyne R.S."/>
            <person name="Wu M."/>
            <person name="Wu D."/>
            <person name="Thiagarajan M."/>
            <person name="Wortman J.R."/>
            <person name="Badger J.H."/>
            <person name="Ren Q."/>
            <person name="Amedeo P."/>
            <person name="Jones K.M."/>
            <person name="Tallon L.J."/>
            <person name="Delcher A.L."/>
            <person name="Salzberg S.L."/>
            <person name="Silva J.C."/>
            <person name="Haas B.J."/>
            <person name="Majoros W.H."/>
            <person name="Farzad M."/>
            <person name="Carlton J.M."/>
            <person name="Smith R.K. Jr."/>
            <person name="Garg J."/>
            <person name="Pearlman R.E."/>
            <person name="Karrer K.M."/>
            <person name="Sun L."/>
            <person name="Manning G."/>
            <person name="Elde N.C."/>
            <person name="Turkewitz A.P."/>
            <person name="Asai D.J."/>
            <person name="Wilkes D.E."/>
            <person name="Wang Y."/>
            <person name="Cai H."/>
            <person name="Collins K."/>
            <person name="Stewart B.A."/>
            <person name="Lee S.R."/>
            <person name="Wilamowska K."/>
            <person name="Weinberg Z."/>
            <person name="Ruzzo W.L."/>
            <person name="Wloga D."/>
            <person name="Gaertig J."/>
            <person name="Frankel J."/>
            <person name="Tsao C.-C."/>
            <person name="Gorovsky M.A."/>
            <person name="Keeling P.J."/>
            <person name="Waller R.F."/>
            <person name="Patron N.J."/>
            <person name="Cherry J.M."/>
            <person name="Stover N.A."/>
            <person name="Krieger C.J."/>
            <person name="del Toro C."/>
            <person name="Ryder H.F."/>
            <person name="Williamson S.C."/>
            <person name="Barbeau R.A."/>
            <person name="Hamilton E.P."/>
            <person name="Orias E."/>
        </authorList>
    </citation>
    <scope>NUCLEOTIDE SEQUENCE [LARGE SCALE GENOMIC DNA]</scope>
    <source>
        <strain evidence="4">SB210</strain>
    </source>
</reference>
<sequence length="304" mass="36101">MDIFDNYEEDEYDRYKVIKPVVQKHKRFFFIQNLQKLADNLQVPDTYLVEYICIKSNCQKEIYQKSNYLIKTSLCQVQVEELINEFANTYLKCSKCHLLEYKIKVNQAKSLIQSKCASCGYLKTHPLKEEMNQFIFNNPPAMKKKFDIESGRGFLNDYNQDFDYSDQEDENINYSYEDSDSQSEIQEEEYFEAQNQENSQSGDISFENDQDQENELKVEQQPSVKENEYDDNQNTNECDSCEQSSSNQNYQTIIDRKSFQDDVIQQNRFEQFMQTNQQMNVKNSNRIFQLQSESQVNNLEKVCS</sequence>
<feature type="region of interest" description="Disordered" evidence="1">
    <location>
        <begin position="191"/>
        <end position="246"/>
    </location>
</feature>
<dbReference type="Gene3D" id="2.20.25.350">
    <property type="match status" value="1"/>
</dbReference>
<dbReference type="InterPro" id="IPR016189">
    <property type="entry name" value="Transl_init_fac_IF2/IF5_N"/>
</dbReference>
<evidence type="ECO:0000313" key="4">
    <source>
        <dbReference type="Proteomes" id="UP000009168"/>
    </source>
</evidence>
<proteinExistence type="predicted"/>
<gene>
    <name evidence="3" type="ORF">TTHERM_00191110</name>
</gene>
<dbReference type="GeneID" id="7841599"/>
<feature type="compositionally biased region" description="Polar residues" evidence="1">
    <location>
        <begin position="232"/>
        <end position="246"/>
    </location>
</feature>
<dbReference type="PANTHER" id="PTHR23001:SF7">
    <property type="entry name" value="EUKARYOTIC TRANSLATION INITIATION FACTOR 5"/>
    <property type="match status" value="1"/>
</dbReference>
<dbReference type="Gene3D" id="3.30.30.170">
    <property type="match status" value="1"/>
</dbReference>
<dbReference type="HOGENOM" id="CLU_916697_0_0_1"/>
<dbReference type="GO" id="GO:0003743">
    <property type="term" value="F:translation initiation factor activity"/>
    <property type="evidence" value="ECO:0007669"/>
    <property type="project" value="InterPro"/>
</dbReference>
<organism evidence="3 4">
    <name type="scientific">Tetrahymena thermophila (strain SB210)</name>
    <dbReference type="NCBI Taxonomy" id="312017"/>
    <lineage>
        <taxon>Eukaryota</taxon>
        <taxon>Sar</taxon>
        <taxon>Alveolata</taxon>
        <taxon>Ciliophora</taxon>
        <taxon>Intramacronucleata</taxon>
        <taxon>Oligohymenophorea</taxon>
        <taxon>Hymenostomatida</taxon>
        <taxon>Tetrahymenina</taxon>
        <taxon>Tetrahymenidae</taxon>
        <taxon>Tetrahymena</taxon>
    </lineage>
</organism>
<dbReference type="InterPro" id="IPR045196">
    <property type="entry name" value="IF2/IF5"/>
</dbReference>
<evidence type="ECO:0000259" key="2">
    <source>
        <dbReference type="SMART" id="SM00653"/>
    </source>
</evidence>
<dbReference type="GO" id="GO:0005829">
    <property type="term" value="C:cytosol"/>
    <property type="evidence" value="ECO:0007669"/>
    <property type="project" value="TreeGrafter"/>
</dbReference>
<feature type="domain" description="Translation initiation factor IF2/IF5" evidence="2">
    <location>
        <begin position="12"/>
        <end position="122"/>
    </location>
</feature>
<dbReference type="Proteomes" id="UP000009168">
    <property type="component" value="Unassembled WGS sequence"/>
</dbReference>